<sequence>MKKDKITIDDLLTKIPNKYELAIVAGKVAKEEFIKGHDKFRIMDNVFRDIMDDEIEVKK</sequence>
<dbReference type="InterPro" id="IPR036161">
    <property type="entry name" value="RPB6/omega-like_sf"/>
</dbReference>
<protein>
    <recommendedName>
        <fullName evidence="2">DNA-directed RNA polymerase</fullName>
        <ecNumber evidence="2">2.7.7.6</ecNumber>
    </recommendedName>
</protein>
<dbReference type="STRING" id="714315.GCA_000516535_01671"/>
<organism evidence="8 9">
    <name type="scientific">Pseudoleptotrichia goodfellowii</name>
    <dbReference type="NCBI Taxonomy" id="157692"/>
    <lineage>
        <taxon>Bacteria</taxon>
        <taxon>Fusobacteriati</taxon>
        <taxon>Fusobacteriota</taxon>
        <taxon>Fusobacteriia</taxon>
        <taxon>Fusobacteriales</taxon>
        <taxon>Leptotrichiaceae</taxon>
        <taxon>Pseudoleptotrichia</taxon>
    </lineage>
</organism>
<evidence type="ECO:0000256" key="6">
    <source>
        <dbReference type="ARBA" id="ARBA00023163"/>
    </source>
</evidence>
<evidence type="ECO:0000313" key="8">
    <source>
        <dbReference type="EMBL" id="BBM36720.1"/>
    </source>
</evidence>
<dbReference type="Proteomes" id="UP000321606">
    <property type="component" value="Chromosome"/>
</dbReference>
<evidence type="ECO:0000256" key="5">
    <source>
        <dbReference type="ARBA" id="ARBA00022695"/>
    </source>
</evidence>
<dbReference type="EC" id="2.7.7.6" evidence="2"/>
<evidence type="ECO:0000313" key="9">
    <source>
        <dbReference type="Proteomes" id="UP000321606"/>
    </source>
</evidence>
<gene>
    <name evidence="8" type="ORF">JCM16774_1664</name>
</gene>
<dbReference type="EMBL" id="AP019822">
    <property type="protein sequence ID" value="BBM36720.1"/>
    <property type="molecule type" value="Genomic_DNA"/>
</dbReference>
<keyword evidence="5" id="KW-0548">Nucleotidyltransferase</keyword>
<dbReference type="InterPro" id="IPR003716">
    <property type="entry name" value="DNA-dir_RNA_pol_omega"/>
</dbReference>
<dbReference type="RefSeq" id="WP_026737940.1">
    <property type="nucleotide sequence ID" value="NZ_AP019822.1"/>
</dbReference>
<dbReference type="OrthoDB" id="90552at2"/>
<dbReference type="SUPFAM" id="SSF63562">
    <property type="entry name" value="RPB6/omega subunit-like"/>
    <property type="match status" value="1"/>
</dbReference>
<dbReference type="KEGG" id="lgo:JCM16774_1664"/>
<name>A0A510JBN2_9FUSO</name>
<keyword evidence="3" id="KW-0240">DNA-directed RNA polymerase</keyword>
<dbReference type="Gene3D" id="3.90.940.10">
    <property type="match status" value="1"/>
</dbReference>
<dbReference type="GO" id="GO:0000428">
    <property type="term" value="C:DNA-directed RNA polymerase complex"/>
    <property type="evidence" value="ECO:0007669"/>
    <property type="project" value="UniProtKB-KW"/>
</dbReference>
<dbReference type="NCBIfam" id="TIGR00690">
    <property type="entry name" value="rpoZ"/>
    <property type="match status" value="1"/>
</dbReference>
<dbReference type="GO" id="GO:0003899">
    <property type="term" value="F:DNA-directed RNA polymerase activity"/>
    <property type="evidence" value="ECO:0007669"/>
    <property type="project" value="UniProtKB-EC"/>
</dbReference>
<evidence type="ECO:0000256" key="4">
    <source>
        <dbReference type="ARBA" id="ARBA00022679"/>
    </source>
</evidence>
<dbReference type="AlphaFoldDB" id="A0A510JBN2"/>
<dbReference type="GO" id="GO:0006351">
    <property type="term" value="P:DNA-templated transcription"/>
    <property type="evidence" value="ECO:0007669"/>
    <property type="project" value="InterPro"/>
</dbReference>
<reference evidence="8 9" key="1">
    <citation type="submission" date="2019-07" db="EMBL/GenBank/DDBJ databases">
        <title>Complete Genome Sequence of Leptotrichia goodfellowii Strain JCM 16774.</title>
        <authorList>
            <person name="Watanabe S."/>
            <person name="Cui L."/>
        </authorList>
    </citation>
    <scope>NUCLEOTIDE SEQUENCE [LARGE SCALE GENOMIC DNA]</scope>
    <source>
        <strain evidence="8 9">JCM16774</strain>
    </source>
</reference>
<accession>A0A510JBN2</accession>
<evidence type="ECO:0000256" key="2">
    <source>
        <dbReference type="ARBA" id="ARBA00012418"/>
    </source>
</evidence>
<keyword evidence="4" id="KW-0808">Transferase</keyword>
<evidence type="ECO:0000256" key="7">
    <source>
        <dbReference type="ARBA" id="ARBA00048552"/>
    </source>
</evidence>
<evidence type="ECO:0000256" key="1">
    <source>
        <dbReference type="ARBA" id="ARBA00006711"/>
    </source>
</evidence>
<evidence type="ECO:0000256" key="3">
    <source>
        <dbReference type="ARBA" id="ARBA00022478"/>
    </source>
</evidence>
<dbReference type="GO" id="GO:0003677">
    <property type="term" value="F:DNA binding"/>
    <property type="evidence" value="ECO:0007669"/>
    <property type="project" value="InterPro"/>
</dbReference>
<comment type="catalytic activity">
    <reaction evidence="7">
        <text>RNA(n) + a ribonucleoside 5'-triphosphate = RNA(n+1) + diphosphate</text>
        <dbReference type="Rhea" id="RHEA:21248"/>
        <dbReference type="Rhea" id="RHEA-COMP:14527"/>
        <dbReference type="Rhea" id="RHEA-COMP:17342"/>
        <dbReference type="ChEBI" id="CHEBI:33019"/>
        <dbReference type="ChEBI" id="CHEBI:61557"/>
        <dbReference type="ChEBI" id="CHEBI:140395"/>
        <dbReference type="EC" id="2.7.7.6"/>
    </reaction>
</comment>
<proteinExistence type="inferred from homology"/>
<comment type="similarity">
    <text evidence="1">Belongs to the RNA polymerase subunit omega family.</text>
</comment>
<keyword evidence="6" id="KW-0804">Transcription</keyword>